<dbReference type="EMBL" id="CAJVPL010008584">
    <property type="protein sequence ID" value="CAG8674940.1"/>
    <property type="molecule type" value="Genomic_DNA"/>
</dbReference>
<organism evidence="1 2">
    <name type="scientific">Ambispora gerdemannii</name>
    <dbReference type="NCBI Taxonomy" id="144530"/>
    <lineage>
        <taxon>Eukaryota</taxon>
        <taxon>Fungi</taxon>
        <taxon>Fungi incertae sedis</taxon>
        <taxon>Mucoromycota</taxon>
        <taxon>Glomeromycotina</taxon>
        <taxon>Glomeromycetes</taxon>
        <taxon>Archaeosporales</taxon>
        <taxon>Ambisporaceae</taxon>
        <taxon>Ambispora</taxon>
    </lineage>
</organism>
<comment type="caution">
    <text evidence="1">The sequence shown here is derived from an EMBL/GenBank/DDBJ whole genome shotgun (WGS) entry which is preliminary data.</text>
</comment>
<dbReference type="AlphaFoldDB" id="A0A9N9EH86"/>
<evidence type="ECO:0000313" key="2">
    <source>
        <dbReference type="Proteomes" id="UP000789831"/>
    </source>
</evidence>
<proteinExistence type="predicted"/>
<accession>A0A9N9EH86</accession>
<sequence>REEYEKRQNQEIVRKNIAEIVDNCVNTVNTGCSIEVEEVLNEVCECLEQLDLSSIDSNDPIASGILDVAEGVDGVADKLTVGTKEILNEVELTEPEFSEKTDAMLDEFINGYNLLGPDFDPALANPITFPRNENNLNTRRTLLTTFDLLEGLRNCWSLRPLLGESEYSENSYVIHTVSRAMDPIFNYYKWSLKRSWEKVADSSQTRKEAMRSVQSGDRPDLQVLLMLDSAKMRLMRDLKKINRLCKDAIDARFEKLFKGRDTECDDARRLIDELLQIPFIGIQVIRNRVLVFGIDFCNNSFYRSFKICEYTIPLRVSGRQIVKKFINAEVGNSATGSNMSISTTY</sequence>
<dbReference type="OrthoDB" id="2410759at2759"/>
<dbReference type="Proteomes" id="UP000789831">
    <property type="component" value="Unassembled WGS sequence"/>
</dbReference>
<evidence type="ECO:0000313" key="1">
    <source>
        <dbReference type="EMBL" id="CAG8674940.1"/>
    </source>
</evidence>
<name>A0A9N9EH86_9GLOM</name>
<protein>
    <submittedName>
        <fullName evidence="1">6759_t:CDS:1</fullName>
    </submittedName>
</protein>
<feature type="non-terminal residue" evidence="1">
    <location>
        <position position="345"/>
    </location>
</feature>
<keyword evidence="2" id="KW-1185">Reference proteome</keyword>
<gene>
    <name evidence="1" type="ORF">AGERDE_LOCUS12423</name>
</gene>
<reference evidence="1" key="1">
    <citation type="submission" date="2021-06" db="EMBL/GenBank/DDBJ databases">
        <authorList>
            <person name="Kallberg Y."/>
            <person name="Tangrot J."/>
            <person name="Rosling A."/>
        </authorList>
    </citation>
    <scope>NUCLEOTIDE SEQUENCE</scope>
    <source>
        <strain evidence="1">MT106</strain>
    </source>
</reference>